<dbReference type="InterPro" id="IPR002048">
    <property type="entry name" value="EF_hand_dom"/>
</dbReference>
<keyword evidence="6" id="KW-1185">Reference proteome</keyword>
<dbReference type="PROSITE" id="PS50222">
    <property type="entry name" value="EF_HAND_2"/>
    <property type="match status" value="2"/>
</dbReference>
<dbReference type="InterPro" id="IPR018247">
    <property type="entry name" value="EF_Hand_1_Ca_BS"/>
</dbReference>
<dbReference type="SMART" id="SM00054">
    <property type="entry name" value="EFh"/>
    <property type="match status" value="2"/>
</dbReference>
<evidence type="ECO:0000256" key="1">
    <source>
        <dbReference type="ARBA" id="ARBA00022737"/>
    </source>
</evidence>
<evidence type="ECO:0000256" key="2">
    <source>
        <dbReference type="ARBA" id="ARBA00022837"/>
    </source>
</evidence>
<dbReference type="InterPro" id="IPR011992">
    <property type="entry name" value="EF-hand-dom_pair"/>
</dbReference>
<evidence type="ECO:0000313" key="5">
    <source>
        <dbReference type="EMBL" id="RMX61150.1"/>
    </source>
</evidence>
<dbReference type="FunFam" id="1.10.238.10:FF:000527">
    <property type="entry name" value="Calmodulin-3"/>
    <property type="match status" value="1"/>
</dbReference>
<dbReference type="OrthoDB" id="429467at2759"/>
<dbReference type="PROSITE" id="PS00018">
    <property type="entry name" value="EF_HAND_1"/>
    <property type="match status" value="2"/>
</dbReference>
<comment type="caution">
    <text evidence="5">The sequence shown here is derived from an EMBL/GenBank/DDBJ whole genome shotgun (WGS) entry which is preliminary data.</text>
</comment>
<reference evidence="5 6" key="1">
    <citation type="journal article" date="2018" name="Sci. Rep.">
        <title>Comparative analysis of the Pocillopora damicornis genome highlights role of immune system in coral evolution.</title>
        <authorList>
            <person name="Cunning R."/>
            <person name="Bay R.A."/>
            <person name="Gillette P."/>
            <person name="Baker A.C."/>
            <person name="Traylor-Knowles N."/>
        </authorList>
    </citation>
    <scope>NUCLEOTIDE SEQUENCE [LARGE SCALE GENOMIC DNA]</scope>
    <source>
        <strain evidence="5">RSMAS</strain>
        <tissue evidence="5">Whole animal</tissue>
    </source>
</reference>
<proteinExistence type="predicted"/>
<organism evidence="5 6">
    <name type="scientific">Pocillopora damicornis</name>
    <name type="common">Cauliflower coral</name>
    <name type="synonym">Millepora damicornis</name>
    <dbReference type="NCBI Taxonomy" id="46731"/>
    <lineage>
        <taxon>Eukaryota</taxon>
        <taxon>Metazoa</taxon>
        <taxon>Cnidaria</taxon>
        <taxon>Anthozoa</taxon>
        <taxon>Hexacorallia</taxon>
        <taxon>Scleractinia</taxon>
        <taxon>Astrocoeniina</taxon>
        <taxon>Pocilloporidae</taxon>
        <taxon>Pocillopora</taxon>
    </lineage>
</organism>
<dbReference type="PANTHER" id="PTHR23049">
    <property type="entry name" value="MYOSIN REGULATORY LIGHT CHAIN 2"/>
    <property type="match status" value="1"/>
</dbReference>
<evidence type="ECO:0000256" key="3">
    <source>
        <dbReference type="SAM" id="SignalP"/>
    </source>
</evidence>
<feature type="signal peptide" evidence="3">
    <location>
        <begin position="1"/>
        <end position="15"/>
    </location>
</feature>
<dbReference type="Pfam" id="PF13833">
    <property type="entry name" value="EF-hand_8"/>
    <property type="match status" value="1"/>
</dbReference>
<protein>
    <recommendedName>
        <fullName evidence="4">EF-hand domain-containing protein</fullName>
    </recommendedName>
</protein>
<feature type="domain" description="EF-hand" evidence="4">
    <location>
        <begin position="58"/>
        <end position="93"/>
    </location>
</feature>
<dbReference type="STRING" id="46731.A0A3M6V5J5"/>
<keyword evidence="3" id="KW-0732">Signal</keyword>
<feature type="domain" description="EF-hand" evidence="4">
    <location>
        <begin position="127"/>
        <end position="162"/>
    </location>
</feature>
<name>A0A3M6V5J5_POCDA</name>
<keyword evidence="1" id="KW-0677">Repeat</keyword>
<dbReference type="EMBL" id="RCHS01000074">
    <property type="protein sequence ID" value="RMX61150.1"/>
    <property type="molecule type" value="Genomic_DNA"/>
</dbReference>
<feature type="chain" id="PRO_5017954650" description="EF-hand domain-containing protein" evidence="3">
    <location>
        <begin position="16"/>
        <end position="200"/>
    </location>
</feature>
<evidence type="ECO:0000313" key="6">
    <source>
        <dbReference type="Proteomes" id="UP000275408"/>
    </source>
</evidence>
<dbReference type="Pfam" id="PF13499">
    <property type="entry name" value="EF-hand_7"/>
    <property type="match status" value="1"/>
</dbReference>
<dbReference type="AlphaFoldDB" id="A0A3M6V5J5"/>
<sequence length="200" mass="22806">MTLILLNISLHVLSTAPKAMDFEQSKIYHKDGSRILPRRKFKRTVGTRQPATGHINKEQLTQLKEAFNLIDQDRDGVISKDDLQKILISLGQKPTDKEVREMLNEVQGNVDFARFLSMFASKMGSADPEDLIRNAFTCFDEDCDGVLNFDDFKELLMTMGLRLTEQQVDEVFLQGALTDEDGRFNCEDIVRLLKYGEGLK</sequence>
<dbReference type="InterPro" id="IPR050403">
    <property type="entry name" value="Myosin_RLC"/>
</dbReference>
<evidence type="ECO:0000259" key="4">
    <source>
        <dbReference type="PROSITE" id="PS50222"/>
    </source>
</evidence>
<accession>A0A3M6V5J5</accession>
<gene>
    <name evidence="5" type="ORF">pdam_00005635</name>
</gene>
<dbReference type="GO" id="GO:0005509">
    <property type="term" value="F:calcium ion binding"/>
    <property type="evidence" value="ECO:0007669"/>
    <property type="project" value="InterPro"/>
</dbReference>
<dbReference type="CDD" id="cd00051">
    <property type="entry name" value="EFh"/>
    <property type="match status" value="1"/>
</dbReference>
<dbReference type="SUPFAM" id="SSF47473">
    <property type="entry name" value="EF-hand"/>
    <property type="match status" value="1"/>
</dbReference>
<dbReference type="Proteomes" id="UP000275408">
    <property type="component" value="Unassembled WGS sequence"/>
</dbReference>
<dbReference type="Gene3D" id="1.10.238.10">
    <property type="entry name" value="EF-hand"/>
    <property type="match status" value="2"/>
</dbReference>
<keyword evidence="2" id="KW-0106">Calcium</keyword>